<name>A0A5J4G0N0_9FLAO</name>
<feature type="signal peptide" evidence="1">
    <location>
        <begin position="1"/>
        <end position="19"/>
    </location>
</feature>
<protein>
    <recommendedName>
        <fullName evidence="4">Curlin associated repeat-containing protein</fullName>
    </recommendedName>
</protein>
<evidence type="ECO:0000313" key="3">
    <source>
        <dbReference type="Proteomes" id="UP000326994"/>
    </source>
</evidence>
<comment type="caution">
    <text evidence="2">The sequence shown here is derived from an EMBL/GenBank/DDBJ whole genome shotgun (WGS) entry which is preliminary data.</text>
</comment>
<sequence length="324" mass="34053">MKKALLYAGALLVAGMSYGQNDSDVNQTGTNEATIDQMGYNTSVANQTGNSTALVTQIGGNGATTGSIINNNSLINQTGGNDVILSQSGDGNDSNIQQSTLPGAATSRNLVTSEQTGLSNDSDVVQTNEGNFSRMRQTGNNNIIIIDQETPAAGFTTPYNVVDAFQIGDNNMVNNDQDNGGNSHYTFQFGNNNAVVSSQSSDVSGPVITTSPIMASNGYLQESRVIQSGDFNFTNIAQDGSNQISMLFQDADGLAGDPWTNEAYIDQDGYNNFSEINQRNFSTGSPFSANNTATLTQNGTLGLLGNISNIDQQGANTATVNQNN</sequence>
<dbReference type="OrthoDB" id="827845at2"/>
<dbReference type="RefSeq" id="WP_151894998.1">
    <property type="nucleotide sequence ID" value="NZ_BKCF01000005.1"/>
</dbReference>
<proteinExistence type="predicted"/>
<accession>A0A5J4G0N0</accession>
<keyword evidence="1" id="KW-0732">Signal</keyword>
<dbReference type="Proteomes" id="UP000326994">
    <property type="component" value="Unassembled WGS sequence"/>
</dbReference>
<organism evidence="2 3">
    <name type="scientific">Patiriisocius marinistellae</name>
    <dbReference type="NCBI Taxonomy" id="2494560"/>
    <lineage>
        <taxon>Bacteria</taxon>
        <taxon>Pseudomonadati</taxon>
        <taxon>Bacteroidota</taxon>
        <taxon>Flavobacteriia</taxon>
        <taxon>Flavobacteriales</taxon>
        <taxon>Flavobacteriaceae</taxon>
        <taxon>Patiriisocius</taxon>
    </lineage>
</organism>
<dbReference type="EMBL" id="BKCF01000005">
    <property type="protein sequence ID" value="GEQ87084.1"/>
    <property type="molecule type" value="Genomic_DNA"/>
</dbReference>
<feature type="chain" id="PRO_5023847862" description="Curlin associated repeat-containing protein" evidence="1">
    <location>
        <begin position="20"/>
        <end position="324"/>
    </location>
</feature>
<evidence type="ECO:0000256" key="1">
    <source>
        <dbReference type="SAM" id="SignalP"/>
    </source>
</evidence>
<evidence type="ECO:0008006" key="4">
    <source>
        <dbReference type="Google" id="ProtNLM"/>
    </source>
</evidence>
<dbReference type="AlphaFoldDB" id="A0A5J4G0N0"/>
<keyword evidence="3" id="KW-1185">Reference proteome</keyword>
<reference evidence="2 3" key="1">
    <citation type="submission" date="2019-08" db="EMBL/GenBank/DDBJ databases">
        <title>Ulvibacter marinistellae sp. nov., isolated from a starfish, Patiria pectinifera.</title>
        <authorList>
            <person name="Kawano K."/>
            <person name="Ushijima N."/>
            <person name="Kihara M."/>
            <person name="Itoh H."/>
        </authorList>
    </citation>
    <scope>NUCLEOTIDE SEQUENCE [LARGE SCALE GENOMIC DNA]</scope>
    <source>
        <strain evidence="2 3">KK4</strain>
    </source>
</reference>
<gene>
    <name evidence="2" type="ORF">ULMS_25920</name>
</gene>
<evidence type="ECO:0000313" key="2">
    <source>
        <dbReference type="EMBL" id="GEQ87084.1"/>
    </source>
</evidence>